<dbReference type="CDD" id="cd12267">
    <property type="entry name" value="RRM_YRA1_MLO3"/>
    <property type="match status" value="1"/>
</dbReference>
<dbReference type="InterPro" id="IPR000504">
    <property type="entry name" value="RRM_dom"/>
</dbReference>
<feature type="compositionally biased region" description="Basic residues" evidence="3">
    <location>
        <begin position="203"/>
        <end position="217"/>
    </location>
</feature>
<organism evidence="5 6">
    <name type="scientific">Malassezia furfur</name>
    <name type="common">Pityriasis versicolor infection agent</name>
    <name type="synonym">Pityrosporum furfur</name>
    <dbReference type="NCBI Taxonomy" id="55194"/>
    <lineage>
        <taxon>Eukaryota</taxon>
        <taxon>Fungi</taxon>
        <taxon>Dikarya</taxon>
        <taxon>Basidiomycota</taxon>
        <taxon>Ustilaginomycotina</taxon>
        <taxon>Malasseziomycetes</taxon>
        <taxon>Malasseziales</taxon>
        <taxon>Malasseziaceae</taxon>
        <taxon>Malassezia</taxon>
    </lineage>
</organism>
<keyword evidence="6" id="KW-1185">Reference proteome</keyword>
<dbReference type="Gene3D" id="3.30.70.330">
    <property type="match status" value="1"/>
</dbReference>
<evidence type="ECO:0000259" key="4">
    <source>
        <dbReference type="PROSITE" id="PS50102"/>
    </source>
</evidence>
<evidence type="ECO:0000313" key="6">
    <source>
        <dbReference type="Proteomes" id="UP000818624"/>
    </source>
</evidence>
<evidence type="ECO:0000256" key="2">
    <source>
        <dbReference type="PROSITE-ProRule" id="PRU00176"/>
    </source>
</evidence>
<dbReference type="Proteomes" id="UP000818624">
    <property type="component" value="Chromosome 3"/>
</dbReference>
<feature type="region of interest" description="Disordered" evidence="3">
    <location>
        <begin position="51"/>
        <end position="101"/>
    </location>
</feature>
<sequence>MGCACRWTERPVPVLTWSQRGCVGMCTYHATFFGRQSTNLDKSLDDIISTKRKQTPRRPAKQSSAKKNKGAKAAALGGSAAAAVSNANRQQPPVVFPGRNQKGPGSKVIVSNLPVDVTEAQVKELFSTTIGPLRRALMSYKANGQSTGVVTVEFQRAEDANRAYAQYNNRLIDSKRPLKIEVVVDPARATPAIAAKPAANKTAKSKAAKKSGAKKAAARTPKTVEDLDAEMEDYAKQGASENAPMQDAQPAA</sequence>
<dbReference type="Pfam" id="PF00076">
    <property type="entry name" value="RRM_1"/>
    <property type="match status" value="1"/>
</dbReference>
<dbReference type="InterPro" id="IPR034357">
    <property type="entry name" value="Yra1/Mlo3_RRM"/>
</dbReference>
<keyword evidence="1 2" id="KW-0694">RNA-binding</keyword>
<dbReference type="InterPro" id="IPR035979">
    <property type="entry name" value="RBD_domain_sf"/>
</dbReference>
<name>A0ABY8ES88_MALFU</name>
<reference evidence="5 6" key="1">
    <citation type="journal article" date="2020" name="Elife">
        <title>Loss of centromere function drives karyotype evolution in closely related Malassezia species.</title>
        <authorList>
            <person name="Sankaranarayanan S.R."/>
            <person name="Ianiri G."/>
            <person name="Coelho M.A."/>
            <person name="Reza M.H."/>
            <person name="Thimmappa B.C."/>
            <person name="Ganguly P."/>
            <person name="Vadnala R.N."/>
            <person name="Sun S."/>
            <person name="Siddharthan R."/>
            <person name="Tellgren-Roth C."/>
            <person name="Dawson T.L."/>
            <person name="Heitman J."/>
            <person name="Sanyal K."/>
        </authorList>
    </citation>
    <scope>NUCLEOTIDE SEQUENCE [LARGE SCALE GENOMIC DNA]</scope>
    <source>
        <strain evidence="5">CBS14141</strain>
    </source>
</reference>
<protein>
    <submittedName>
        <fullName evidence="5">RNA-binding RNA annealing protein</fullName>
    </submittedName>
</protein>
<gene>
    <name evidence="5" type="primary">YRA1</name>
    <name evidence="5" type="ORF">GLX27_003042</name>
</gene>
<dbReference type="PROSITE" id="PS50102">
    <property type="entry name" value="RRM"/>
    <property type="match status" value="1"/>
</dbReference>
<dbReference type="EMBL" id="CP046236">
    <property type="protein sequence ID" value="WFD48372.1"/>
    <property type="molecule type" value="Genomic_DNA"/>
</dbReference>
<dbReference type="PANTHER" id="PTHR19965:SF35">
    <property type="entry name" value="RNA ANNEALING PROTEIN YRA1"/>
    <property type="match status" value="1"/>
</dbReference>
<feature type="compositionally biased region" description="Basic residues" evidence="3">
    <location>
        <begin position="51"/>
        <end position="70"/>
    </location>
</feature>
<evidence type="ECO:0000256" key="3">
    <source>
        <dbReference type="SAM" id="MobiDB-lite"/>
    </source>
</evidence>
<dbReference type="SUPFAM" id="SSF54928">
    <property type="entry name" value="RNA-binding domain, RBD"/>
    <property type="match status" value="1"/>
</dbReference>
<dbReference type="InterPro" id="IPR051229">
    <property type="entry name" value="ALYREF_mRNA_export"/>
</dbReference>
<dbReference type="SMART" id="SM00360">
    <property type="entry name" value="RRM"/>
    <property type="match status" value="1"/>
</dbReference>
<evidence type="ECO:0000256" key="1">
    <source>
        <dbReference type="ARBA" id="ARBA00022884"/>
    </source>
</evidence>
<feature type="domain" description="RRM" evidence="4">
    <location>
        <begin position="106"/>
        <end position="185"/>
    </location>
</feature>
<evidence type="ECO:0000313" key="5">
    <source>
        <dbReference type="EMBL" id="WFD48372.1"/>
    </source>
</evidence>
<dbReference type="InterPro" id="IPR012677">
    <property type="entry name" value="Nucleotide-bd_a/b_plait_sf"/>
</dbReference>
<feature type="compositionally biased region" description="Low complexity" evidence="3">
    <location>
        <begin position="71"/>
        <end position="88"/>
    </location>
</feature>
<dbReference type="PANTHER" id="PTHR19965">
    <property type="entry name" value="RNA AND EXPORT FACTOR BINDING PROTEIN"/>
    <property type="match status" value="1"/>
</dbReference>
<feature type="region of interest" description="Disordered" evidence="3">
    <location>
        <begin position="196"/>
        <end position="252"/>
    </location>
</feature>
<proteinExistence type="predicted"/>
<accession>A0ABY8ES88</accession>